<dbReference type="InterPro" id="IPR026295">
    <property type="entry name" value="CCD81"/>
</dbReference>
<feature type="compositionally biased region" description="Low complexity" evidence="1">
    <location>
        <begin position="1187"/>
        <end position="1212"/>
    </location>
</feature>
<reference evidence="3 4" key="1">
    <citation type="journal article" date="2023" name="Commun. Biol.">
        <title>Reorganization of the ancestral sex-determining regions during the evolution of trioecy in Pleodorina starrii.</title>
        <authorList>
            <person name="Takahashi K."/>
            <person name="Suzuki S."/>
            <person name="Kawai-Toyooka H."/>
            <person name="Yamamoto K."/>
            <person name="Hamaji T."/>
            <person name="Ootsuki R."/>
            <person name="Yamaguchi H."/>
            <person name="Kawachi M."/>
            <person name="Higashiyama T."/>
            <person name="Nozaki H."/>
        </authorList>
    </citation>
    <scope>NUCLEOTIDE SEQUENCE [LARGE SCALE GENOMIC DNA]</scope>
    <source>
        <strain evidence="3 4">NIES-4479</strain>
    </source>
</reference>
<feature type="compositionally biased region" description="Polar residues" evidence="1">
    <location>
        <begin position="302"/>
        <end position="315"/>
    </location>
</feature>
<feature type="region of interest" description="Disordered" evidence="1">
    <location>
        <begin position="574"/>
        <end position="791"/>
    </location>
</feature>
<feature type="region of interest" description="Disordered" evidence="1">
    <location>
        <begin position="1341"/>
        <end position="1397"/>
    </location>
</feature>
<evidence type="ECO:0000313" key="3">
    <source>
        <dbReference type="EMBL" id="GLC54243.1"/>
    </source>
</evidence>
<feature type="compositionally biased region" description="Low complexity" evidence="1">
    <location>
        <begin position="247"/>
        <end position="256"/>
    </location>
</feature>
<feature type="region of interest" description="Disordered" evidence="1">
    <location>
        <begin position="186"/>
        <end position="341"/>
    </location>
</feature>
<comment type="caution">
    <text evidence="3">The sequence shown here is derived from an EMBL/GenBank/DDBJ whole genome shotgun (WGS) entry which is preliminary data.</text>
</comment>
<protein>
    <recommendedName>
        <fullName evidence="2">CCDC81 HU domain-containing protein</fullName>
    </recommendedName>
</protein>
<feature type="region of interest" description="Disordered" evidence="1">
    <location>
        <begin position="841"/>
        <end position="865"/>
    </location>
</feature>
<feature type="region of interest" description="Disordered" evidence="1">
    <location>
        <begin position="433"/>
        <end position="483"/>
    </location>
</feature>
<feature type="compositionally biased region" description="Low complexity" evidence="1">
    <location>
        <begin position="583"/>
        <end position="608"/>
    </location>
</feature>
<accession>A0A9W6BLK6</accession>
<feature type="compositionally biased region" description="Low complexity" evidence="1">
    <location>
        <begin position="638"/>
        <end position="668"/>
    </location>
</feature>
<feature type="compositionally biased region" description="Polar residues" evidence="1">
    <location>
        <begin position="609"/>
        <end position="621"/>
    </location>
</feature>
<feature type="region of interest" description="Disordered" evidence="1">
    <location>
        <begin position="1187"/>
        <end position="1218"/>
    </location>
</feature>
<feature type="compositionally biased region" description="Basic and acidic residues" evidence="1">
    <location>
        <begin position="743"/>
        <end position="755"/>
    </location>
</feature>
<evidence type="ECO:0000256" key="1">
    <source>
        <dbReference type="SAM" id="MobiDB-lite"/>
    </source>
</evidence>
<feature type="compositionally biased region" description="Low complexity" evidence="1">
    <location>
        <begin position="690"/>
        <end position="706"/>
    </location>
</feature>
<name>A0A9W6BLK6_9CHLO</name>
<dbReference type="InterPro" id="IPR040673">
    <property type="entry name" value="CCDC81_HU_dom_2"/>
</dbReference>
<feature type="compositionally biased region" description="Low complexity" evidence="1">
    <location>
        <begin position="1385"/>
        <end position="1397"/>
    </location>
</feature>
<dbReference type="PANTHER" id="PTHR14362:SF2">
    <property type="entry name" value="COILED-COIL DOMAIN-CONTAINING PROTEIN 81"/>
    <property type="match status" value="1"/>
</dbReference>
<feature type="compositionally biased region" description="Gly residues" evidence="1">
    <location>
        <begin position="328"/>
        <end position="339"/>
    </location>
</feature>
<dbReference type="GO" id="GO:0005815">
    <property type="term" value="C:microtubule organizing center"/>
    <property type="evidence" value="ECO:0007669"/>
    <property type="project" value="TreeGrafter"/>
</dbReference>
<feature type="compositionally biased region" description="Gly residues" evidence="1">
    <location>
        <begin position="843"/>
        <end position="860"/>
    </location>
</feature>
<evidence type="ECO:0000313" key="4">
    <source>
        <dbReference type="Proteomes" id="UP001165080"/>
    </source>
</evidence>
<keyword evidence="4" id="KW-1185">Reference proteome</keyword>
<feature type="compositionally biased region" description="Low complexity" evidence="1">
    <location>
        <begin position="1274"/>
        <end position="1296"/>
    </location>
</feature>
<dbReference type="Pfam" id="PF18289">
    <property type="entry name" value="HU-CCDC81_euk_2"/>
    <property type="match status" value="1"/>
</dbReference>
<dbReference type="PANTHER" id="PTHR14362">
    <property type="entry name" value="COILED-COIL DOMAIN-CONTAINING PROTEIN 81"/>
    <property type="match status" value="1"/>
</dbReference>
<dbReference type="Proteomes" id="UP001165080">
    <property type="component" value="Unassembled WGS sequence"/>
</dbReference>
<feature type="compositionally biased region" description="Low complexity" evidence="1">
    <location>
        <begin position="463"/>
        <end position="483"/>
    </location>
</feature>
<feature type="region of interest" description="Disordered" evidence="1">
    <location>
        <begin position="127"/>
        <end position="162"/>
    </location>
</feature>
<evidence type="ECO:0000259" key="2">
    <source>
        <dbReference type="Pfam" id="PF18289"/>
    </source>
</evidence>
<sequence>MLRPIFVPSDAYLRAHLLHTGSGVTRASSVGTSELEPCEEYSAMKIAIKHSCSLNKDVVSSCTRHLLQHLGEALRSGRPLSLDLGVGVLTGRDRCLAFRFHSQYLAHWPAAAAAAALAAERSVAAAAAALPPPQERRLAKSEGGRAGLYDGKAPAPRSGSAGGFINACEGDVAGDPDTERQLQAAGDVLRPGSPGRRGYFTGHPDNAQLQQEGEHGAGQQRLSPGRGKDSEQRQPGRAAAAPPPSPARSRPGWGVRVPPPPPSPGRRAATAAAPHSPGPHNSTGAVYGALDAPASPGDHYRSSANPHQHQLSYESSDGMPHSPRRSANGGGGGDVGSGGAEAMDAAMPVGRALHLATRTPRRRPSSPGPAPHHPPSNSYSKSPHGRAVHSNSEGGASVAQGARPSSAPRCRPLTVTVSAGGAAASAETAALGRWAQPASPRQDGGGAAGAARPPWGSGHGARGRSASAAGAGSAVRPSSAPRLRHGAAATAAAASVGAEQVDVGAVMTTDGEMQQGPRAAWAAAGGESGVGGGVAAGADVRQLWSPDSNLAAARRGPSAAAGASSVRRLFGVGEPQARHSNLPQQQQRQQRQPEQRLMQQSQPRRQQQPCATANYQRNASTVEPDDGHDNDDGAVFDQQKQPPSSHQSQQHPRNAGQCQEKQPLPQEEQQLRHGARKPLFLTPQKDAARPRPAAAAAVGPGRPAGRSLLRSPSGDNGIGGGGGQQRPAAAREPRVGSFGGEEPPDHSPQLRRDQCSKQPIPGSPAFSRREPAPATVAAAAGGGGGGSRPHRTLVRALSPRTETQQLNMRYGTPTRAGGGQAAAASSAAGTAVLLDCSPRGATEQGGGRMADVGRGAGGSGPKDTAGRAVARVLGDGRDGARTPARFNLIGICGAAAFGSPAAPTAAAAAVAAAGWNCDAPLTAGARQTEAAPGLLPGSASRQGVGRCLLPPRDGLSVAAAAAGDGEAVARGPQPLQSTGAPARRRQSSPDAGLRWGASCSSSDGSLVLTGRSRGEESCRASAISGGTATAASMAFSFRNGSGDGGSGGGAGGDLGSSSCCVAPSIDNLDLGYPLPMYDSSIDGGRSSGGGGSGPGSITAAVQAALGRQRRSGGGDGGGGPDLLRQPELQQLVNLNLGTSPRGADRYGERYGDAFPVPMIISEEDLPRPAWGAASGVPRQPEPWLLCGSDSASSSAAAGPPAAAGGLGEAALAEPREEEVGSPLEPVVVACSAASSAEICWSARSARQGYGADADAFVVAGAAQRYRRACGGAPAGSEELGGASLAGEGRRGAAVRASPSGSEEDVDEDRHLGDGSAGVRAGAAFDEGRGYVGGQLVDGAAGRGRSGFGSDESDSDVSGAGQRRRRGLDAAASGPQPLERGGARITGGASRGAARGYA</sequence>
<feature type="region of interest" description="Disordered" evidence="1">
    <location>
        <begin position="965"/>
        <end position="997"/>
    </location>
</feature>
<feature type="region of interest" description="Disordered" evidence="1">
    <location>
        <begin position="1270"/>
        <end position="1318"/>
    </location>
</feature>
<feature type="compositionally biased region" description="Low complexity" evidence="1">
    <location>
        <begin position="265"/>
        <end position="279"/>
    </location>
</feature>
<proteinExistence type="predicted"/>
<feature type="domain" description="CCDC81 HU" evidence="2">
    <location>
        <begin position="47"/>
        <end position="104"/>
    </location>
</feature>
<feature type="region of interest" description="Disordered" evidence="1">
    <location>
        <begin position="357"/>
        <end position="412"/>
    </location>
</feature>
<dbReference type="EMBL" id="BRXU01000009">
    <property type="protein sequence ID" value="GLC54243.1"/>
    <property type="molecule type" value="Genomic_DNA"/>
</dbReference>
<organism evidence="3 4">
    <name type="scientific">Pleodorina starrii</name>
    <dbReference type="NCBI Taxonomy" id="330485"/>
    <lineage>
        <taxon>Eukaryota</taxon>
        <taxon>Viridiplantae</taxon>
        <taxon>Chlorophyta</taxon>
        <taxon>core chlorophytes</taxon>
        <taxon>Chlorophyceae</taxon>
        <taxon>CS clade</taxon>
        <taxon>Chlamydomonadales</taxon>
        <taxon>Volvocaceae</taxon>
        <taxon>Pleodorina</taxon>
    </lineage>
</organism>
<feature type="compositionally biased region" description="Basic and acidic residues" evidence="1">
    <location>
        <begin position="134"/>
        <end position="143"/>
    </location>
</feature>
<gene>
    <name evidence="3" type="primary">PLEST001718</name>
    <name evidence="3" type="ORF">PLESTB_000839000</name>
</gene>